<gene>
    <name evidence="1" type="ORF">GCM10007874_39730</name>
</gene>
<dbReference type="RefSeq" id="WP_284314032.1">
    <property type="nucleotide sequence ID" value="NZ_BSPC01000038.1"/>
</dbReference>
<evidence type="ECO:0000313" key="2">
    <source>
        <dbReference type="Proteomes" id="UP001156882"/>
    </source>
</evidence>
<dbReference type="EMBL" id="BSPC01000038">
    <property type="protein sequence ID" value="GLS20956.1"/>
    <property type="molecule type" value="Genomic_DNA"/>
</dbReference>
<reference evidence="2" key="1">
    <citation type="journal article" date="2019" name="Int. J. Syst. Evol. Microbiol.">
        <title>The Global Catalogue of Microorganisms (GCM) 10K type strain sequencing project: providing services to taxonomists for standard genome sequencing and annotation.</title>
        <authorList>
            <consortium name="The Broad Institute Genomics Platform"/>
            <consortium name="The Broad Institute Genome Sequencing Center for Infectious Disease"/>
            <person name="Wu L."/>
            <person name="Ma J."/>
        </authorList>
    </citation>
    <scope>NUCLEOTIDE SEQUENCE [LARGE SCALE GENOMIC DNA]</scope>
    <source>
        <strain evidence="2">NBRC 101365</strain>
    </source>
</reference>
<comment type="caution">
    <text evidence="1">The sequence shown here is derived from an EMBL/GenBank/DDBJ whole genome shotgun (WGS) entry which is preliminary data.</text>
</comment>
<sequence length="68" mass="7878">MHMEFQVFKAGTLIFTWTIKLPEAARSTQVNEFSRSAENEFRKAHPDVSLTDVDVMTRWVKSEQSFGL</sequence>
<organism evidence="1 2">
    <name type="scientific">Labrys miyagiensis</name>
    <dbReference type="NCBI Taxonomy" id="346912"/>
    <lineage>
        <taxon>Bacteria</taxon>
        <taxon>Pseudomonadati</taxon>
        <taxon>Pseudomonadota</taxon>
        <taxon>Alphaproteobacteria</taxon>
        <taxon>Hyphomicrobiales</taxon>
        <taxon>Xanthobacteraceae</taxon>
        <taxon>Labrys</taxon>
    </lineage>
</organism>
<proteinExistence type="predicted"/>
<accession>A0ABQ6CKY2</accession>
<evidence type="ECO:0000313" key="1">
    <source>
        <dbReference type="EMBL" id="GLS20956.1"/>
    </source>
</evidence>
<protein>
    <submittedName>
        <fullName evidence="1">Uncharacterized protein</fullName>
    </submittedName>
</protein>
<name>A0ABQ6CKY2_9HYPH</name>
<dbReference type="Proteomes" id="UP001156882">
    <property type="component" value="Unassembled WGS sequence"/>
</dbReference>
<keyword evidence="2" id="KW-1185">Reference proteome</keyword>